<dbReference type="InterPro" id="IPR012394">
    <property type="entry name" value="Aldehyde_DH_NAD(P)"/>
</dbReference>
<organism evidence="9 10">
    <name type="scientific">Algoriphagus iocasae</name>
    <dbReference type="NCBI Taxonomy" id="1836499"/>
    <lineage>
        <taxon>Bacteria</taxon>
        <taxon>Pseudomonadati</taxon>
        <taxon>Bacteroidota</taxon>
        <taxon>Cytophagia</taxon>
        <taxon>Cytophagales</taxon>
        <taxon>Cyclobacteriaceae</taxon>
        <taxon>Algoriphagus</taxon>
    </lineage>
</organism>
<evidence type="ECO:0000313" key="10">
    <source>
        <dbReference type="Proteomes" id="UP000588604"/>
    </source>
</evidence>
<dbReference type="PANTHER" id="PTHR43570">
    <property type="entry name" value="ALDEHYDE DEHYDROGENASE"/>
    <property type="match status" value="1"/>
</dbReference>
<dbReference type="PROSITE" id="PS00070">
    <property type="entry name" value="ALDEHYDE_DEHYDR_CYS"/>
    <property type="match status" value="1"/>
</dbReference>
<dbReference type="FunFam" id="3.40.309.10:FF:000003">
    <property type="entry name" value="Aldehyde dehydrogenase"/>
    <property type="match status" value="1"/>
</dbReference>
<protein>
    <recommendedName>
        <fullName evidence="4">Aldehyde dehydrogenase</fullName>
    </recommendedName>
</protein>
<feature type="active site" evidence="5">
    <location>
        <position position="252"/>
    </location>
</feature>
<keyword evidence="3" id="KW-0520">NAD</keyword>
<dbReference type="InterPro" id="IPR015590">
    <property type="entry name" value="Aldehyde_DH_dom"/>
</dbReference>
<evidence type="ECO:0000259" key="8">
    <source>
        <dbReference type="Pfam" id="PF00171"/>
    </source>
</evidence>
<gene>
    <name evidence="9" type="ORF">FHS59_001875</name>
</gene>
<dbReference type="FunFam" id="3.40.605.10:FF:000004">
    <property type="entry name" value="Aldehyde dehydrogenase"/>
    <property type="match status" value="1"/>
</dbReference>
<dbReference type="Gene3D" id="3.40.605.10">
    <property type="entry name" value="Aldehyde Dehydrogenase, Chain A, domain 1"/>
    <property type="match status" value="1"/>
</dbReference>
<dbReference type="InterPro" id="IPR016163">
    <property type="entry name" value="Ald_DH_C"/>
</dbReference>
<comment type="similarity">
    <text evidence="1 4 7">Belongs to the aldehyde dehydrogenase family.</text>
</comment>
<evidence type="ECO:0000256" key="2">
    <source>
        <dbReference type="ARBA" id="ARBA00023002"/>
    </source>
</evidence>
<dbReference type="InterPro" id="IPR016160">
    <property type="entry name" value="Ald_DH_CS_CYS"/>
</dbReference>
<feature type="domain" description="Aldehyde dehydrogenase" evidence="8">
    <location>
        <begin position="23"/>
        <end position="442"/>
    </location>
</feature>
<dbReference type="Proteomes" id="UP000588604">
    <property type="component" value="Unassembled WGS sequence"/>
</dbReference>
<dbReference type="Gene3D" id="3.40.309.10">
    <property type="entry name" value="Aldehyde Dehydrogenase, Chain A, domain 2"/>
    <property type="match status" value="1"/>
</dbReference>
<dbReference type="EMBL" id="JACIJO010000002">
    <property type="protein sequence ID" value="MBB6326247.1"/>
    <property type="molecule type" value="Genomic_DNA"/>
</dbReference>
<dbReference type="InterPro" id="IPR016161">
    <property type="entry name" value="Ald_DH/histidinol_DH"/>
</dbReference>
<dbReference type="CDD" id="cd07134">
    <property type="entry name" value="ALDH_AlkH-like"/>
    <property type="match status" value="1"/>
</dbReference>
<comment type="caution">
    <text evidence="9">The sequence shown here is derived from an EMBL/GenBank/DDBJ whole genome shotgun (WGS) entry which is preliminary data.</text>
</comment>
<dbReference type="GO" id="GO:0005737">
    <property type="term" value="C:cytoplasm"/>
    <property type="evidence" value="ECO:0007669"/>
    <property type="project" value="TreeGrafter"/>
</dbReference>
<proteinExistence type="inferred from homology"/>
<evidence type="ECO:0000256" key="5">
    <source>
        <dbReference type="PIRSR" id="PIRSR036492-1"/>
    </source>
</evidence>
<evidence type="ECO:0000256" key="3">
    <source>
        <dbReference type="ARBA" id="ARBA00023027"/>
    </source>
</evidence>
<evidence type="ECO:0000256" key="6">
    <source>
        <dbReference type="PROSITE-ProRule" id="PRU10007"/>
    </source>
</evidence>
<sequence>MPEKQHPTLEELRNIFDLQLESSLKWRQSTAADRIKKLETIRKWIFKNQKRIKSALYEDFKKPFPETELSEIFPITIEINHAIKNLKHWMKPKKVDSSLSMLGTKGKIYFEPKGASLIISPWNYPFNLAIGPLVSALAAGCPVILKPSELTPHTSGLIENMIDELFDKSEVAVIQGGVEVSQRLLELPFDHIFFTGSPAVGKKIMEAASKNLSSVTLELGGKSPTIVHNTADIKDAAEKIVSGKFLNCGQTCIAPDYLLVHEEVKEHFMMELKVAIKKMYDPEMKGLEHSEDLARIINLKNYQRLLTLLNDAKNKGAKIEFGGKSDPETLYIEPTLVGDLNDSMTILDEEIFGPILPILTYKKLEKAISLINSKPKPLALYYFGKDDEAYKEVLHQTSSGNVMLNDCVLHFLHPNLPFGGVNNSGIGKSHGYFGYLAFSNEKGVLKQRVGLNNSTLIKPPYDLKTKKIISTLIKWL</sequence>
<dbReference type="PANTHER" id="PTHR43570:SF20">
    <property type="entry name" value="ALDEHYDE DEHYDROGENASE ALDX-RELATED"/>
    <property type="match status" value="1"/>
</dbReference>
<dbReference type="GO" id="GO:0004029">
    <property type="term" value="F:aldehyde dehydrogenase (NAD+) activity"/>
    <property type="evidence" value="ECO:0007669"/>
    <property type="project" value="TreeGrafter"/>
</dbReference>
<evidence type="ECO:0000256" key="4">
    <source>
        <dbReference type="PIRNR" id="PIRNR036492"/>
    </source>
</evidence>
<dbReference type="PIRSF" id="PIRSF036492">
    <property type="entry name" value="ALDH"/>
    <property type="match status" value="1"/>
</dbReference>
<keyword evidence="2 4" id="KW-0560">Oxidoreductase</keyword>
<dbReference type="InterPro" id="IPR029510">
    <property type="entry name" value="Ald_DH_CS_GLU"/>
</dbReference>
<accession>A0A841ML98</accession>
<dbReference type="GO" id="GO:0006081">
    <property type="term" value="P:aldehyde metabolic process"/>
    <property type="evidence" value="ECO:0007669"/>
    <property type="project" value="InterPro"/>
</dbReference>
<evidence type="ECO:0000313" key="9">
    <source>
        <dbReference type="EMBL" id="MBB6326247.1"/>
    </source>
</evidence>
<evidence type="ECO:0000256" key="7">
    <source>
        <dbReference type="RuleBase" id="RU003345"/>
    </source>
</evidence>
<dbReference type="AlphaFoldDB" id="A0A841ML98"/>
<evidence type="ECO:0000256" key="1">
    <source>
        <dbReference type="ARBA" id="ARBA00009986"/>
    </source>
</evidence>
<dbReference type="SUPFAM" id="SSF53720">
    <property type="entry name" value="ALDH-like"/>
    <property type="match status" value="1"/>
</dbReference>
<dbReference type="InterPro" id="IPR016162">
    <property type="entry name" value="Ald_DH_N"/>
</dbReference>
<keyword evidence="10" id="KW-1185">Reference proteome</keyword>
<feature type="active site" evidence="5 6">
    <location>
        <position position="218"/>
    </location>
</feature>
<dbReference type="PROSITE" id="PS00687">
    <property type="entry name" value="ALDEHYDE_DEHYDR_GLU"/>
    <property type="match status" value="1"/>
</dbReference>
<dbReference type="Pfam" id="PF00171">
    <property type="entry name" value="Aldedh"/>
    <property type="match status" value="1"/>
</dbReference>
<dbReference type="RefSeq" id="WP_184494867.1">
    <property type="nucleotide sequence ID" value="NZ_JACIJO010000002.1"/>
</dbReference>
<reference evidence="9 10" key="1">
    <citation type="submission" date="2020-08" db="EMBL/GenBank/DDBJ databases">
        <title>Genomic Encyclopedia of Type Strains, Phase IV (KMG-IV): sequencing the most valuable type-strain genomes for metagenomic binning, comparative biology and taxonomic classification.</title>
        <authorList>
            <person name="Goeker M."/>
        </authorList>
    </citation>
    <scope>NUCLEOTIDE SEQUENCE [LARGE SCALE GENOMIC DNA]</scope>
    <source>
        <strain evidence="9 10">DSM 102044</strain>
    </source>
</reference>
<name>A0A841ML98_9BACT</name>